<evidence type="ECO:0000313" key="2">
    <source>
        <dbReference type="Proteomes" id="UP001142055"/>
    </source>
</evidence>
<comment type="caution">
    <text evidence="1">The sequence shown here is derived from an EMBL/GenBank/DDBJ whole genome shotgun (WGS) entry which is preliminary data.</text>
</comment>
<feature type="non-terminal residue" evidence="1">
    <location>
        <position position="62"/>
    </location>
</feature>
<gene>
    <name evidence="1" type="ORF">RDWZM_000591</name>
</gene>
<reference evidence="1" key="1">
    <citation type="submission" date="2022-12" db="EMBL/GenBank/DDBJ databases">
        <title>Genome assemblies of Blomia tropicalis.</title>
        <authorList>
            <person name="Cui Y."/>
        </authorList>
    </citation>
    <scope>NUCLEOTIDE SEQUENCE</scope>
    <source>
        <tissue evidence="1">Adult mites</tissue>
    </source>
</reference>
<dbReference type="AlphaFoldDB" id="A0A9Q0MA19"/>
<feature type="non-terminal residue" evidence="1">
    <location>
        <position position="1"/>
    </location>
</feature>
<protein>
    <submittedName>
        <fullName evidence="1">Uncharacterized protein</fullName>
    </submittedName>
</protein>
<keyword evidence="2" id="KW-1185">Reference proteome</keyword>
<evidence type="ECO:0000313" key="1">
    <source>
        <dbReference type="EMBL" id="KAJ6222046.1"/>
    </source>
</evidence>
<accession>A0A9Q0MA19</accession>
<name>A0A9Q0MA19_BLOTA</name>
<dbReference type="EMBL" id="JAPWDV010000001">
    <property type="protein sequence ID" value="KAJ6222046.1"/>
    <property type="molecule type" value="Genomic_DNA"/>
</dbReference>
<proteinExistence type="predicted"/>
<dbReference type="Proteomes" id="UP001142055">
    <property type="component" value="Chromosome 1"/>
</dbReference>
<organism evidence="1 2">
    <name type="scientific">Blomia tropicalis</name>
    <name type="common">Mite</name>
    <dbReference type="NCBI Taxonomy" id="40697"/>
    <lineage>
        <taxon>Eukaryota</taxon>
        <taxon>Metazoa</taxon>
        <taxon>Ecdysozoa</taxon>
        <taxon>Arthropoda</taxon>
        <taxon>Chelicerata</taxon>
        <taxon>Arachnida</taxon>
        <taxon>Acari</taxon>
        <taxon>Acariformes</taxon>
        <taxon>Sarcoptiformes</taxon>
        <taxon>Astigmata</taxon>
        <taxon>Glycyphagoidea</taxon>
        <taxon>Echimyopodidae</taxon>
        <taxon>Blomia</taxon>
    </lineage>
</organism>
<sequence>TIDVDRFETKATAAAAVEAHRLSLFDAYDRLVRFRGHATGRARYMFAPCLQCIDDDRMDGCQ</sequence>